<dbReference type="PANTHER" id="PTHR43800:SF1">
    <property type="entry name" value="PEPTIDYL-LYSINE N-ACETYLTRANSFERASE YJAB"/>
    <property type="match status" value="1"/>
</dbReference>
<sequence length="168" mass="18368">MTASKDVAQTVIRRAAGPEEYPRLVAIWRSAVDATHDFLAEADRDEIQSHLASDYLPHVELHVADLDGLPVGFAGVSGESLEMLFVDARHLGQGIGTGLLSFVVAQCGVRTVDVNEQNSQAVDFYRRRGFIVVGRSELDDQGRPYPILHMTFRGAGPEPEAVDPRLTV</sequence>
<protein>
    <submittedName>
        <fullName evidence="4">Acetyltransferase</fullName>
    </submittedName>
</protein>
<reference evidence="4" key="1">
    <citation type="submission" date="2012-02" db="EMBL/GenBank/DDBJ databases">
        <title>Whole genome shotgun sequence of Gordonia otitidis NBRC 100426.</title>
        <authorList>
            <person name="Yoshida I."/>
            <person name="Hosoyama A."/>
            <person name="Tsuchikane K."/>
            <person name="Katsumata H."/>
            <person name="Yamazaki S."/>
            <person name="Fujita N."/>
        </authorList>
    </citation>
    <scope>NUCLEOTIDE SEQUENCE [LARGE SCALE GENOMIC DNA]</scope>
    <source>
        <strain evidence="4">NBRC 100426</strain>
    </source>
</reference>
<dbReference type="GO" id="GO:0016747">
    <property type="term" value="F:acyltransferase activity, transferring groups other than amino-acyl groups"/>
    <property type="evidence" value="ECO:0007669"/>
    <property type="project" value="InterPro"/>
</dbReference>
<dbReference type="CDD" id="cd04301">
    <property type="entry name" value="NAT_SF"/>
    <property type="match status" value="1"/>
</dbReference>
<dbReference type="InterPro" id="IPR000182">
    <property type="entry name" value="GNAT_dom"/>
</dbReference>
<dbReference type="PROSITE" id="PS51186">
    <property type="entry name" value="GNAT"/>
    <property type="match status" value="1"/>
</dbReference>
<dbReference type="PANTHER" id="PTHR43800">
    <property type="entry name" value="PEPTIDYL-LYSINE N-ACETYLTRANSFERASE YJAB"/>
    <property type="match status" value="1"/>
</dbReference>
<evidence type="ECO:0000259" key="3">
    <source>
        <dbReference type="PROSITE" id="PS51186"/>
    </source>
</evidence>
<evidence type="ECO:0000313" key="4">
    <source>
        <dbReference type="EMBL" id="GAB36088.1"/>
    </source>
</evidence>
<gene>
    <name evidence="4" type="ORF">GOOTI_195_00210</name>
</gene>
<comment type="caution">
    <text evidence="4">The sequence shown here is derived from an EMBL/GenBank/DDBJ whole genome shotgun (WGS) entry which is preliminary data.</text>
</comment>
<dbReference type="SUPFAM" id="SSF55729">
    <property type="entry name" value="Acyl-CoA N-acyltransferases (Nat)"/>
    <property type="match status" value="1"/>
</dbReference>
<feature type="domain" description="N-acetyltransferase" evidence="3">
    <location>
        <begin position="11"/>
        <end position="151"/>
    </location>
</feature>
<name>H5TRI0_GORO1</name>
<dbReference type="Proteomes" id="UP000005038">
    <property type="component" value="Unassembled WGS sequence"/>
</dbReference>
<proteinExistence type="predicted"/>
<organism evidence="4 5">
    <name type="scientific">Gordonia otitidis (strain DSM 44809 / CCUG 52243 / JCM 12355 / NBRC 100426 / IFM 10032)</name>
    <dbReference type="NCBI Taxonomy" id="1108044"/>
    <lineage>
        <taxon>Bacteria</taxon>
        <taxon>Bacillati</taxon>
        <taxon>Actinomycetota</taxon>
        <taxon>Actinomycetes</taxon>
        <taxon>Mycobacteriales</taxon>
        <taxon>Gordoniaceae</taxon>
        <taxon>Gordonia</taxon>
    </lineage>
</organism>
<dbReference type="EMBL" id="BAFB01000195">
    <property type="protein sequence ID" value="GAB36088.1"/>
    <property type="molecule type" value="Genomic_DNA"/>
</dbReference>
<accession>H5TRI0</accession>
<dbReference type="InterPro" id="IPR016181">
    <property type="entry name" value="Acyl_CoA_acyltransferase"/>
</dbReference>
<keyword evidence="2" id="KW-0012">Acyltransferase</keyword>
<evidence type="ECO:0000256" key="2">
    <source>
        <dbReference type="ARBA" id="ARBA00023315"/>
    </source>
</evidence>
<keyword evidence="5" id="KW-1185">Reference proteome</keyword>
<dbReference type="NCBIfam" id="NF007807">
    <property type="entry name" value="PRK10514.1"/>
    <property type="match status" value="1"/>
</dbReference>
<dbReference type="RefSeq" id="WP_007240272.1">
    <property type="nucleotide sequence ID" value="NZ_BAFB01000195.1"/>
</dbReference>
<dbReference type="Pfam" id="PF13673">
    <property type="entry name" value="Acetyltransf_10"/>
    <property type="match status" value="1"/>
</dbReference>
<evidence type="ECO:0000256" key="1">
    <source>
        <dbReference type="ARBA" id="ARBA00022679"/>
    </source>
</evidence>
<dbReference type="Gene3D" id="3.40.630.30">
    <property type="match status" value="1"/>
</dbReference>
<dbReference type="AlphaFoldDB" id="H5TRI0"/>
<evidence type="ECO:0000313" key="5">
    <source>
        <dbReference type="Proteomes" id="UP000005038"/>
    </source>
</evidence>
<keyword evidence="1" id="KW-0808">Transferase</keyword>
<dbReference type="STRING" id="1108044.GOOTI_195_00210"/>